<evidence type="ECO:0000313" key="3">
    <source>
        <dbReference type="EMBL" id="CAA2631698.1"/>
    </source>
</evidence>
<dbReference type="GO" id="GO:0055087">
    <property type="term" value="C:Ski complex"/>
    <property type="evidence" value="ECO:0007669"/>
    <property type="project" value="InterPro"/>
</dbReference>
<dbReference type="AlphaFoldDB" id="A0A7I8JMB0"/>
<sequence>MAEVRTSCGGCKESVDAEPQNASHHFEIGRLLWKKEKKRIQREMKEKAVESFCCVPVFGHYYSQVTVDEQRASKCYLRAVNLNPKTSNRMKKLGEITKSFWAFRRLGYCWSSCHYHSWYIHHLHTVHKKKWSRGCAEPQQAIRGYPTWCRIFGSAIPAVFGMFTAAIKGVEQFRRALEMPCEYFWTFLAFLLHCLGLSKESGNYSSLWKLLGVFKIAFAKCLPWIEDRKNGENDQSCLKHPSNVGHGLVFCLLQSATHAYQRAFALVTMQANIYSDIANSIDLMDALMRKVAVTEKMSLGSLMLEGGNSEFWCNEQLSKKSFDQARSIGSYSCITLAGMSVVLLPGLNSCSNMTFINYGESLASEAYESCLRAVQLLPLPEFQIGSGSLHIFLVLGAINQAVQRAPYLPESHNLKVCHVRPAGRSAYDAEQVCDNLKTKVTTPANSIDLSLTEQHIWRRISQAWTHHSGAIGSRLDLQAGLLQALGSCSRVQKLASLWPHLCALDASSPLKSLLAKGLSKLSTAEIIDMAFLTLSARWFHPLAAGGESHINSRILSAQHHLKKALQVIALLTSPAVLLHWKPKLSFLHMWGLSVPLSKTIHPAAEPHGAVFAYPRHHAKARVEKYPPHLCLAGQAAAFFCFSPSAYKTGDHRGCIGPSHRGVELPVSCDGLSLPTCSCAVHMQPSTICRTSGEVPEVLAAGNRHEIGWILLKHLESRHRLRSSDEDGGIDVTSQRVLKGTSSLGRCGPAFDLVCAQSFVWDEDFLLAEQTLARACSLMSAESLPLLLSRERSPSAALCMELARRQAGPRFLSLAIRSLTRAQETSAAPLPVVSALLAQAVGSSAAKEKWAKNLQSDGFPGQQRRPPEVVLPDALLPEVHDAEPSRSRGSWVLRSIHMNPYSQRYWKALRKLMEG</sequence>
<name>A0A7I8JMB0_SPIIN</name>
<keyword evidence="1" id="KW-0677">Repeat</keyword>
<protein>
    <submittedName>
        <fullName evidence="3">Uncharacterized protein</fullName>
    </submittedName>
</protein>
<keyword evidence="4" id="KW-1185">Reference proteome</keyword>
<proteinExistence type="predicted"/>
<dbReference type="Proteomes" id="UP001189122">
    <property type="component" value="Unassembled WGS sequence"/>
</dbReference>
<evidence type="ECO:0000313" key="4">
    <source>
        <dbReference type="Proteomes" id="UP001189122"/>
    </source>
</evidence>
<dbReference type="EMBL" id="LR743601">
    <property type="protein sequence ID" value="CAA2631698.1"/>
    <property type="molecule type" value="Genomic_DNA"/>
</dbReference>
<evidence type="ECO:0000256" key="1">
    <source>
        <dbReference type="ARBA" id="ARBA00022737"/>
    </source>
</evidence>
<dbReference type="EMBL" id="CACRZD030000014">
    <property type="protein sequence ID" value="CAA6670941.1"/>
    <property type="molecule type" value="Genomic_DNA"/>
</dbReference>
<dbReference type="PANTHER" id="PTHR15704">
    <property type="entry name" value="SUPERKILLER 3 PROTEIN-RELATED"/>
    <property type="match status" value="1"/>
</dbReference>
<gene>
    <name evidence="3" type="ORF">SI7747_14017346</name>
</gene>
<keyword evidence="2" id="KW-0802">TPR repeat</keyword>
<dbReference type="InterPro" id="IPR039226">
    <property type="entry name" value="Ski3/TTC37"/>
</dbReference>
<dbReference type="PANTHER" id="PTHR15704:SF7">
    <property type="entry name" value="SUPERKILLER COMPLEX PROTEIN 3"/>
    <property type="match status" value="1"/>
</dbReference>
<reference evidence="3 4" key="1">
    <citation type="submission" date="2019-12" db="EMBL/GenBank/DDBJ databases">
        <authorList>
            <person name="Scholz U."/>
            <person name="Mascher M."/>
            <person name="Fiebig A."/>
        </authorList>
    </citation>
    <scope>NUCLEOTIDE SEQUENCE</scope>
</reference>
<organism evidence="3">
    <name type="scientific">Spirodela intermedia</name>
    <name type="common">Intermediate duckweed</name>
    <dbReference type="NCBI Taxonomy" id="51605"/>
    <lineage>
        <taxon>Eukaryota</taxon>
        <taxon>Viridiplantae</taxon>
        <taxon>Streptophyta</taxon>
        <taxon>Embryophyta</taxon>
        <taxon>Tracheophyta</taxon>
        <taxon>Spermatophyta</taxon>
        <taxon>Magnoliopsida</taxon>
        <taxon>Liliopsida</taxon>
        <taxon>Araceae</taxon>
        <taxon>Lemnoideae</taxon>
        <taxon>Spirodela</taxon>
    </lineage>
</organism>
<accession>A0A7I8JMB0</accession>
<dbReference type="GO" id="GO:0006401">
    <property type="term" value="P:RNA catabolic process"/>
    <property type="evidence" value="ECO:0007669"/>
    <property type="project" value="InterPro"/>
</dbReference>
<evidence type="ECO:0000256" key="2">
    <source>
        <dbReference type="ARBA" id="ARBA00022803"/>
    </source>
</evidence>